<reference evidence="2" key="1">
    <citation type="submission" date="2023-06" db="EMBL/GenBank/DDBJ databases">
        <authorList>
            <person name="Kurt Z."/>
        </authorList>
    </citation>
    <scope>NUCLEOTIDE SEQUENCE</scope>
</reference>
<sequence length="191" mass="22110">MEHQSGASPQFKTIIMKHKTFSETVELPKLPESLKQTTINLNMSFASNTKLPSLQVKVADNLLDSKQYNKVLTERDTKTQDKIAMDITYKAGLRTDKEESAQGRNDTHLLIALSENIRRGQQKQGAHERYRSRLMYYVNNYKIQQVILLFEKKQITFTHQNSKKGIQQPEKIKIQSSTLDMQQTRGARVKR</sequence>
<feature type="region of interest" description="Disordered" evidence="1">
    <location>
        <begin position="159"/>
        <end position="191"/>
    </location>
</feature>
<evidence type="ECO:0000313" key="2">
    <source>
        <dbReference type="EMBL" id="CAI9916269.1"/>
    </source>
</evidence>
<dbReference type="EMBL" id="CATOUU010000096">
    <property type="protein sequence ID" value="CAI9916269.1"/>
    <property type="molecule type" value="Genomic_DNA"/>
</dbReference>
<evidence type="ECO:0000313" key="4">
    <source>
        <dbReference type="Proteomes" id="UP001642409"/>
    </source>
</evidence>
<dbReference type="EMBL" id="CAXDID020000307">
    <property type="protein sequence ID" value="CAL6074300.1"/>
    <property type="molecule type" value="Genomic_DNA"/>
</dbReference>
<organism evidence="2">
    <name type="scientific">Hexamita inflata</name>
    <dbReference type="NCBI Taxonomy" id="28002"/>
    <lineage>
        <taxon>Eukaryota</taxon>
        <taxon>Metamonada</taxon>
        <taxon>Diplomonadida</taxon>
        <taxon>Hexamitidae</taxon>
        <taxon>Hexamitinae</taxon>
        <taxon>Hexamita</taxon>
    </lineage>
</organism>
<comment type="caution">
    <text evidence="2">The sequence shown here is derived from an EMBL/GenBank/DDBJ whole genome shotgun (WGS) entry which is preliminary data.</text>
</comment>
<evidence type="ECO:0000256" key="1">
    <source>
        <dbReference type="SAM" id="MobiDB-lite"/>
    </source>
</evidence>
<accession>A0AA86TE79</accession>
<gene>
    <name evidence="2" type="ORF">HINF_LOCUS3914</name>
    <name evidence="3" type="ORF">HINF_LOCUS56622</name>
</gene>
<dbReference type="AlphaFoldDB" id="A0AA86TE79"/>
<feature type="compositionally biased region" description="Polar residues" evidence="1">
    <location>
        <begin position="174"/>
        <end position="185"/>
    </location>
</feature>
<name>A0AA86TE79_9EUKA</name>
<protein>
    <submittedName>
        <fullName evidence="3">Hypothetical_protein</fullName>
    </submittedName>
</protein>
<proteinExistence type="predicted"/>
<evidence type="ECO:0000313" key="3">
    <source>
        <dbReference type="EMBL" id="CAL6074300.1"/>
    </source>
</evidence>
<reference evidence="3 4" key="2">
    <citation type="submission" date="2024-07" db="EMBL/GenBank/DDBJ databases">
        <authorList>
            <person name="Akdeniz Z."/>
        </authorList>
    </citation>
    <scope>NUCLEOTIDE SEQUENCE [LARGE SCALE GENOMIC DNA]</scope>
</reference>
<dbReference type="Proteomes" id="UP001642409">
    <property type="component" value="Unassembled WGS sequence"/>
</dbReference>
<keyword evidence="4" id="KW-1185">Reference proteome</keyword>